<organism evidence="1 2">
    <name type="scientific">Edwardsiella tarda ATCC 23685</name>
    <dbReference type="NCBI Taxonomy" id="500638"/>
    <lineage>
        <taxon>Bacteria</taxon>
        <taxon>Pseudomonadati</taxon>
        <taxon>Pseudomonadota</taxon>
        <taxon>Gammaproteobacteria</taxon>
        <taxon>Enterobacterales</taxon>
        <taxon>Hafniaceae</taxon>
        <taxon>Edwardsiella</taxon>
    </lineage>
</organism>
<dbReference type="EMBL" id="ADGK01000103">
    <property type="protein sequence ID" value="EFE23292.1"/>
    <property type="molecule type" value="Genomic_DNA"/>
</dbReference>
<evidence type="ECO:0000313" key="1">
    <source>
        <dbReference type="EMBL" id="EFE23292.1"/>
    </source>
</evidence>
<dbReference type="AlphaFoldDB" id="D4F4K8"/>
<dbReference type="HOGENOM" id="CLU_3167453_0_0_6"/>
<evidence type="ECO:0000313" key="2">
    <source>
        <dbReference type="Proteomes" id="UP000003692"/>
    </source>
</evidence>
<comment type="caution">
    <text evidence="1">The sequence shown here is derived from an EMBL/GenBank/DDBJ whole genome shotgun (WGS) entry which is preliminary data.</text>
</comment>
<sequence length="47" mass="5352">MRNHWQGRAWPGKCRCDPLPHPPSAIRHPLYAIQPALSLTVSVCPHR</sequence>
<protein>
    <submittedName>
        <fullName evidence="1">Uncharacterized protein</fullName>
    </submittedName>
</protein>
<accession>D4F4K8</accession>
<gene>
    <name evidence="1" type="ORF">EDWATA_01681</name>
</gene>
<reference evidence="1 2" key="1">
    <citation type="submission" date="2010-02" db="EMBL/GenBank/DDBJ databases">
        <authorList>
            <person name="Weinstock G."/>
            <person name="Sodergren E."/>
            <person name="Clifton S."/>
            <person name="Fulton L."/>
            <person name="Fulton B."/>
            <person name="Courtney L."/>
            <person name="Fronick C."/>
            <person name="Harrison M."/>
            <person name="Strong C."/>
            <person name="Farmer C."/>
            <person name="Delahaunty K."/>
            <person name="Markovic C."/>
            <person name="Hall O."/>
            <person name="Minx P."/>
            <person name="Tomlinson C."/>
            <person name="Mitreva M."/>
            <person name="Nelson J."/>
            <person name="Hou S."/>
            <person name="Wollam A."/>
            <person name="Pepin K.H."/>
            <person name="Johnson M."/>
            <person name="Bhonagiri V."/>
            <person name="Zhang X."/>
            <person name="Suruliraj S."/>
            <person name="Warren W."/>
            <person name="Chinwalla A."/>
            <person name="Mardis E.R."/>
            <person name="Wilson R.K."/>
        </authorList>
    </citation>
    <scope>NUCLEOTIDE SEQUENCE [LARGE SCALE GENOMIC DNA]</scope>
    <source>
        <strain evidence="1 2">ATCC 23685</strain>
    </source>
</reference>
<proteinExistence type="predicted"/>
<name>D4F4K8_EDWTA</name>
<dbReference type="Proteomes" id="UP000003692">
    <property type="component" value="Unassembled WGS sequence"/>
</dbReference>